<keyword evidence="1" id="KW-0378">Hydrolase</keyword>
<dbReference type="InParanoid" id="A0A212EVJ8"/>
<keyword evidence="2" id="KW-1185">Reference proteome</keyword>
<gene>
    <name evidence="1" type="ORF">KGM_213850</name>
</gene>
<dbReference type="EMBL" id="AGBW02012184">
    <property type="protein sequence ID" value="OWR45487.1"/>
    <property type="molecule type" value="Genomic_DNA"/>
</dbReference>
<evidence type="ECO:0000313" key="1">
    <source>
        <dbReference type="EMBL" id="OWR45487.1"/>
    </source>
</evidence>
<reference evidence="1 2" key="1">
    <citation type="journal article" date="2011" name="Cell">
        <title>The monarch butterfly genome yields insights into long-distance migration.</title>
        <authorList>
            <person name="Zhan S."/>
            <person name="Merlin C."/>
            <person name="Boore J.L."/>
            <person name="Reppert S.M."/>
        </authorList>
    </citation>
    <scope>NUCLEOTIDE SEQUENCE [LARGE SCALE GENOMIC DNA]</scope>
    <source>
        <strain evidence="1">F-2</strain>
    </source>
</reference>
<keyword evidence="1" id="KW-0255">Endonuclease</keyword>
<dbReference type="GO" id="GO:0003964">
    <property type="term" value="F:RNA-directed DNA polymerase activity"/>
    <property type="evidence" value="ECO:0007669"/>
    <property type="project" value="UniProtKB-KW"/>
</dbReference>
<keyword evidence="1" id="KW-0540">Nuclease</keyword>
<dbReference type="GO" id="GO:0004519">
    <property type="term" value="F:endonuclease activity"/>
    <property type="evidence" value="ECO:0007669"/>
    <property type="project" value="UniProtKB-KW"/>
</dbReference>
<dbReference type="STRING" id="278856.A0A212EVJ8"/>
<keyword evidence="1" id="KW-0695">RNA-directed DNA polymerase</keyword>
<name>A0A212EVJ8_DANPL</name>
<comment type="caution">
    <text evidence="1">The sequence shown here is derived from an EMBL/GenBank/DDBJ whole genome shotgun (WGS) entry which is preliminary data.</text>
</comment>
<dbReference type="KEGG" id="dpl:KGM_213850"/>
<proteinExistence type="predicted"/>
<dbReference type="Proteomes" id="UP000007151">
    <property type="component" value="Unassembled WGS sequence"/>
</dbReference>
<keyword evidence="1" id="KW-0808">Transferase</keyword>
<accession>A0A212EVJ8</accession>
<dbReference type="PANTHER" id="PTHR33332">
    <property type="entry name" value="REVERSE TRANSCRIPTASE DOMAIN-CONTAINING PROTEIN"/>
    <property type="match status" value="1"/>
</dbReference>
<sequence length="216" mass="25001">MQRQLDQLPQWLDKWRLKVNVSKTQAISLWRRHLPQPPNLMGQPLTWARSIKYLGVTIDPYLSMKYHVKEVVVKTRAARGFLRPVLRSDLLLKAKLAVYKTYIRSRLTYAAPAWCALVKKPERGRMRAQQSLALRTFVDASRFIRNATITRDLRMKSVDVFITRLSRAMFQRADASAFAHIREVAPYHRRPPDGYALPRDLLPVALPGLTPPEHPP</sequence>
<dbReference type="eggNOG" id="KOG1075">
    <property type="taxonomic scope" value="Eukaryota"/>
</dbReference>
<keyword evidence="1" id="KW-0548">Nucleotidyltransferase</keyword>
<evidence type="ECO:0000313" key="2">
    <source>
        <dbReference type="Proteomes" id="UP000007151"/>
    </source>
</evidence>
<protein>
    <submittedName>
        <fullName evidence="1">Endonuclease and reverse transcriptase protein</fullName>
    </submittedName>
</protein>
<dbReference type="AlphaFoldDB" id="A0A212EVJ8"/>
<organism evidence="1 2">
    <name type="scientific">Danaus plexippus plexippus</name>
    <dbReference type="NCBI Taxonomy" id="278856"/>
    <lineage>
        <taxon>Eukaryota</taxon>
        <taxon>Metazoa</taxon>
        <taxon>Ecdysozoa</taxon>
        <taxon>Arthropoda</taxon>
        <taxon>Hexapoda</taxon>
        <taxon>Insecta</taxon>
        <taxon>Pterygota</taxon>
        <taxon>Neoptera</taxon>
        <taxon>Endopterygota</taxon>
        <taxon>Lepidoptera</taxon>
        <taxon>Glossata</taxon>
        <taxon>Ditrysia</taxon>
        <taxon>Papilionoidea</taxon>
        <taxon>Nymphalidae</taxon>
        <taxon>Danainae</taxon>
        <taxon>Danaini</taxon>
        <taxon>Danaina</taxon>
        <taxon>Danaus</taxon>
        <taxon>Danaus</taxon>
    </lineage>
</organism>